<protein>
    <submittedName>
        <fullName evidence="2">Uncharacterized protein</fullName>
    </submittedName>
</protein>
<dbReference type="Proteomes" id="UP001353858">
    <property type="component" value="Unassembled WGS sequence"/>
</dbReference>
<reference evidence="3" key="1">
    <citation type="submission" date="2023-01" db="EMBL/GenBank/DDBJ databases">
        <title>Key to firefly adult light organ development and bioluminescence: homeobox transcription factors regulate luciferase expression and transportation to peroxisome.</title>
        <authorList>
            <person name="Fu X."/>
        </authorList>
    </citation>
    <scope>NUCLEOTIDE SEQUENCE [LARGE SCALE GENOMIC DNA]</scope>
</reference>
<proteinExistence type="predicted"/>
<comment type="caution">
    <text evidence="2">The sequence shown here is derived from an EMBL/GenBank/DDBJ whole genome shotgun (WGS) entry which is preliminary data.</text>
</comment>
<evidence type="ECO:0000313" key="3">
    <source>
        <dbReference type="Proteomes" id="UP001353858"/>
    </source>
</evidence>
<keyword evidence="3" id="KW-1185">Reference proteome</keyword>
<name>A0AAN7P2Z1_9COLE</name>
<dbReference type="EMBL" id="JARPUR010000005">
    <property type="protein sequence ID" value="KAK4875964.1"/>
    <property type="molecule type" value="Genomic_DNA"/>
</dbReference>
<organism evidence="2 3">
    <name type="scientific">Aquatica leii</name>
    <dbReference type="NCBI Taxonomy" id="1421715"/>
    <lineage>
        <taxon>Eukaryota</taxon>
        <taxon>Metazoa</taxon>
        <taxon>Ecdysozoa</taxon>
        <taxon>Arthropoda</taxon>
        <taxon>Hexapoda</taxon>
        <taxon>Insecta</taxon>
        <taxon>Pterygota</taxon>
        <taxon>Neoptera</taxon>
        <taxon>Endopterygota</taxon>
        <taxon>Coleoptera</taxon>
        <taxon>Polyphaga</taxon>
        <taxon>Elateriformia</taxon>
        <taxon>Elateroidea</taxon>
        <taxon>Lampyridae</taxon>
        <taxon>Luciolinae</taxon>
        <taxon>Aquatica</taxon>
    </lineage>
</organism>
<evidence type="ECO:0000313" key="2">
    <source>
        <dbReference type="EMBL" id="KAK4875964.1"/>
    </source>
</evidence>
<feature type="region of interest" description="Disordered" evidence="1">
    <location>
        <begin position="1"/>
        <end position="23"/>
    </location>
</feature>
<gene>
    <name evidence="2" type="ORF">RN001_012386</name>
</gene>
<accession>A0AAN7P2Z1</accession>
<dbReference type="AlphaFoldDB" id="A0AAN7P2Z1"/>
<evidence type="ECO:0000256" key="1">
    <source>
        <dbReference type="SAM" id="MobiDB-lite"/>
    </source>
</evidence>
<sequence>MDRITPPPTLQLTTPDEFSDSQNSVSTCFAPTIQEVTEHASESSILNLILNNLIALKMMLDQQNEVLSELRAGKVNIVTTEFDLVPKKPFVKFRKLLVFDEDLKSNENMKHQVVKCLT</sequence>